<keyword evidence="2" id="KW-0479">Metal-binding</keyword>
<dbReference type="InterPro" id="IPR024779">
    <property type="entry name" value="2OGFeDO_JBP1/TET_oxygenase_dom"/>
</dbReference>
<name>A0A6C0DPE5_9ZZZZ</name>
<organism evidence="7">
    <name type="scientific">viral metagenome</name>
    <dbReference type="NCBI Taxonomy" id="1070528"/>
    <lineage>
        <taxon>unclassified sequences</taxon>
        <taxon>metagenomes</taxon>
        <taxon>organismal metagenomes</taxon>
    </lineage>
</organism>
<keyword evidence="5" id="KW-0408">Iron</keyword>
<feature type="domain" description="2OGFeDO JBP1/TET oxygenase" evidence="6">
    <location>
        <begin position="130"/>
        <end position="281"/>
    </location>
</feature>
<evidence type="ECO:0000256" key="2">
    <source>
        <dbReference type="ARBA" id="ARBA00022723"/>
    </source>
</evidence>
<dbReference type="Gene3D" id="3.60.130.30">
    <property type="match status" value="1"/>
</dbReference>
<evidence type="ECO:0000256" key="5">
    <source>
        <dbReference type="ARBA" id="ARBA00023004"/>
    </source>
</evidence>
<evidence type="ECO:0000256" key="4">
    <source>
        <dbReference type="ARBA" id="ARBA00023002"/>
    </source>
</evidence>
<evidence type="ECO:0000259" key="6">
    <source>
        <dbReference type="Pfam" id="PF12851"/>
    </source>
</evidence>
<sequence length="311" mass="35841">MIIKKETIKEGKDTITVYHVDKEFDDAKMEKKMNKMLKRDDVSLILDENADVYTADGKLLLRFRKNAIKDEEQIEDFYENIIRFAKNVSSNRGNASGSKKRNLTDNPKVMSNIFGYFDRWSPSQKVIFKKLSNTPKLSVRPCRFNVDYPEQYKKTVPLVQTIDALYEKLIPDKYKLQRKKANETPFKIPGTSFTTVTTNVNYQTSVHTDKGDDVEGFGNLAVIEKGEYSGGETCFPQYGIGVNVRKGDVLFMDVHQPHANLPIQKKTEDTIRLSIVCYLRKNVWLKSRGTSKATFERHNKTLKKMMRPSLT</sequence>
<dbReference type="Pfam" id="PF12851">
    <property type="entry name" value="Tet_JBP"/>
    <property type="match status" value="1"/>
</dbReference>
<dbReference type="GO" id="GO:0046872">
    <property type="term" value="F:metal ion binding"/>
    <property type="evidence" value="ECO:0007669"/>
    <property type="project" value="UniProtKB-KW"/>
</dbReference>
<protein>
    <recommendedName>
        <fullName evidence="6">2OGFeDO JBP1/TET oxygenase domain-containing protein</fullName>
    </recommendedName>
</protein>
<evidence type="ECO:0000313" key="7">
    <source>
        <dbReference type="EMBL" id="QHT18192.1"/>
    </source>
</evidence>
<dbReference type="EMBL" id="MN739649">
    <property type="protein sequence ID" value="QHT18192.1"/>
    <property type="molecule type" value="Genomic_DNA"/>
</dbReference>
<keyword evidence="3" id="KW-0223">Dioxygenase</keyword>
<evidence type="ECO:0000256" key="1">
    <source>
        <dbReference type="ARBA" id="ARBA00001954"/>
    </source>
</evidence>
<accession>A0A6C0DPE5</accession>
<keyword evidence="4" id="KW-0560">Oxidoreductase</keyword>
<evidence type="ECO:0000256" key="3">
    <source>
        <dbReference type="ARBA" id="ARBA00022964"/>
    </source>
</evidence>
<reference evidence="7" key="1">
    <citation type="journal article" date="2020" name="Nature">
        <title>Giant virus diversity and host interactions through global metagenomics.</title>
        <authorList>
            <person name="Schulz F."/>
            <person name="Roux S."/>
            <person name="Paez-Espino D."/>
            <person name="Jungbluth S."/>
            <person name="Walsh D.A."/>
            <person name="Denef V.J."/>
            <person name="McMahon K.D."/>
            <person name="Konstantinidis K.T."/>
            <person name="Eloe-Fadrosh E.A."/>
            <person name="Kyrpides N.C."/>
            <person name="Woyke T."/>
        </authorList>
    </citation>
    <scope>NUCLEOTIDE SEQUENCE</scope>
    <source>
        <strain evidence="7">GVMAG-M-3300023174-3</strain>
    </source>
</reference>
<dbReference type="GO" id="GO:0051213">
    <property type="term" value="F:dioxygenase activity"/>
    <property type="evidence" value="ECO:0007669"/>
    <property type="project" value="UniProtKB-KW"/>
</dbReference>
<comment type="cofactor">
    <cofactor evidence="1">
        <name>Fe(2+)</name>
        <dbReference type="ChEBI" id="CHEBI:29033"/>
    </cofactor>
</comment>
<proteinExistence type="predicted"/>
<dbReference type="AlphaFoldDB" id="A0A6C0DPE5"/>